<dbReference type="Gene3D" id="1.20.1280.50">
    <property type="match status" value="1"/>
</dbReference>
<dbReference type="EMBL" id="LXQA010075733">
    <property type="protein sequence ID" value="MCI10311.1"/>
    <property type="molecule type" value="Genomic_DNA"/>
</dbReference>
<organism evidence="2 3">
    <name type="scientific">Trifolium medium</name>
    <dbReference type="NCBI Taxonomy" id="97028"/>
    <lineage>
        <taxon>Eukaryota</taxon>
        <taxon>Viridiplantae</taxon>
        <taxon>Streptophyta</taxon>
        <taxon>Embryophyta</taxon>
        <taxon>Tracheophyta</taxon>
        <taxon>Spermatophyta</taxon>
        <taxon>Magnoliopsida</taxon>
        <taxon>eudicotyledons</taxon>
        <taxon>Gunneridae</taxon>
        <taxon>Pentapetalae</taxon>
        <taxon>rosids</taxon>
        <taxon>fabids</taxon>
        <taxon>Fabales</taxon>
        <taxon>Fabaceae</taxon>
        <taxon>Papilionoideae</taxon>
        <taxon>50 kb inversion clade</taxon>
        <taxon>NPAAA clade</taxon>
        <taxon>Hologalegina</taxon>
        <taxon>IRL clade</taxon>
        <taxon>Trifolieae</taxon>
        <taxon>Trifolium</taxon>
    </lineage>
</organism>
<gene>
    <name evidence="2" type="ORF">A2U01_0031404</name>
</gene>
<accession>A0A392PDV1</accession>
<dbReference type="CDD" id="cd22160">
    <property type="entry name" value="F-box_AtFBL13-like"/>
    <property type="match status" value="1"/>
</dbReference>
<protein>
    <submittedName>
        <fullName evidence="2">F-box/LRR-repeat protein</fullName>
    </submittedName>
</protein>
<dbReference type="InterPro" id="IPR036047">
    <property type="entry name" value="F-box-like_dom_sf"/>
</dbReference>
<keyword evidence="3" id="KW-1185">Reference proteome</keyword>
<dbReference type="PANTHER" id="PTHR31293:SF16">
    <property type="entry name" value="RNI-LIKE SUPERFAMILY PROTEIN"/>
    <property type="match status" value="1"/>
</dbReference>
<dbReference type="InterPro" id="IPR055294">
    <property type="entry name" value="FBL60-like"/>
</dbReference>
<feature type="domain" description="F-box" evidence="1">
    <location>
        <begin position="8"/>
        <end position="61"/>
    </location>
</feature>
<dbReference type="PANTHER" id="PTHR31293">
    <property type="entry name" value="RNI-LIKE SUPERFAMILY PROTEIN"/>
    <property type="match status" value="1"/>
</dbReference>
<sequence length="81" mass="9257">MSRSIPTDDRISSLPDPILYHIISFLPTKSAATTTILSKRWNPLWLCVPTLNFDDTQFKDYIGLLHDVQPCPLLSKYESYG</sequence>
<proteinExistence type="predicted"/>
<evidence type="ECO:0000313" key="3">
    <source>
        <dbReference type="Proteomes" id="UP000265520"/>
    </source>
</evidence>
<evidence type="ECO:0000313" key="2">
    <source>
        <dbReference type="EMBL" id="MCI10311.1"/>
    </source>
</evidence>
<comment type="caution">
    <text evidence="2">The sequence shown here is derived from an EMBL/GenBank/DDBJ whole genome shotgun (WGS) entry which is preliminary data.</text>
</comment>
<name>A0A392PDV1_9FABA</name>
<dbReference type="AlphaFoldDB" id="A0A392PDV1"/>
<reference evidence="2 3" key="1">
    <citation type="journal article" date="2018" name="Front. Plant Sci.">
        <title>Red Clover (Trifolium pratense) and Zigzag Clover (T. medium) - A Picture of Genomic Similarities and Differences.</title>
        <authorList>
            <person name="Dluhosova J."/>
            <person name="Istvanek J."/>
            <person name="Nedelnik J."/>
            <person name="Repkova J."/>
        </authorList>
    </citation>
    <scope>NUCLEOTIDE SEQUENCE [LARGE SCALE GENOMIC DNA]</scope>
    <source>
        <strain evidence="3">cv. 10/8</strain>
        <tissue evidence="2">Leaf</tissue>
    </source>
</reference>
<dbReference type="Proteomes" id="UP000265520">
    <property type="component" value="Unassembled WGS sequence"/>
</dbReference>
<dbReference type="InterPro" id="IPR001810">
    <property type="entry name" value="F-box_dom"/>
</dbReference>
<dbReference type="SUPFAM" id="SSF81383">
    <property type="entry name" value="F-box domain"/>
    <property type="match status" value="1"/>
</dbReference>
<dbReference type="InterPro" id="IPR053781">
    <property type="entry name" value="F-box_AtFBL13-like"/>
</dbReference>
<evidence type="ECO:0000259" key="1">
    <source>
        <dbReference type="PROSITE" id="PS50181"/>
    </source>
</evidence>
<dbReference type="Pfam" id="PF00646">
    <property type="entry name" value="F-box"/>
    <property type="match status" value="1"/>
</dbReference>
<dbReference type="PROSITE" id="PS50181">
    <property type="entry name" value="FBOX"/>
    <property type="match status" value="1"/>
</dbReference>